<protein>
    <submittedName>
        <fullName evidence="2">Uncharacterized protein</fullName>
    </submittedName>
</protein>
<gene>
    <name evidence="2" type="ORF">Q2T42_00015</name>
</gene>
<proteinExistence type="predicted"/>
<name>A0AA97ANY2_LEPBY</name>
<feature type="compositionally biased region" description="Basic and acidic residues" evidence="1">
    <location>
        <begin position="1"/>
        <end position="15"/>
    </location>
</feature>
<accession>A0AA97ANY2</accession>
<evidence type="ECO:0000256" key="1">
    <source>
        <dbReference type="SAM" id="MobiDB-lite"/>
    </source>
</evidence>
<feature type="region of interest" description="Disordered" evidence="1">
    <location>
        <begin position="165"/>
        <end position="186"/>
    </location>
</feature>
<feature type="region of interest" description="Disordered" evidence="1">
    <location>
        <begin position="1"/>
        <end position="39"/>
    </location>
</feature>
<evidence type="ECO:0000313" key="2">
    <source>
        <dbReference type="EMBL" id="WNZ46223.1"/>
    </source>
</evidence>
<reference evidence="2" key="2">
    <citation type="submission" date="2023-07" db="EMBL/GenBank/DDBJ databases">
        <authorList>
            <person name="Bai X.-H."/>
            <person name="Wang H.-H."/>
            <person name="Wang J."/>
            <person name="Ma M.-Y."/>
            <person name="Hu H.-H."/>
            <person name="Song Z.-L."/>
            <person name="Ma H.-G."/>
            <person name="Fan Y."/>
            <person name="Du C.-Y."/>
            <person name="Xu J.-C."/>
        </authorList>
    </citation>
    <scope>NUCLEOTIDE SEQUENCE</scope>
    <source>
        <strain evidence="2">CZ1</strain>
    </source>
</reference>
<dbReference type="EMBL" id="CP130144">
    <property type="protein sequence ID" value="WNZ46223.1"/>
    <property type="molecule type" value="Genomic_DNA"/>
</dbReference>
<dbReference type="RefSeq" id="WP_316427471.1">
    <property type="nucleotide sequence ID" value="NZ_CP130144.1"/>
</dbReference>
<reference evidence="2" key="1">
    <citation type="journal article" date="2023" name="Plants (Basel)">
        <title>Genomic Analysis of Leptolyngbya boryana CZ1 Reveals Efficient Carbon Fixation Modules.</title>
        <authorList>
            <person name="Bai X."/>
            <person name="Wang H."/>
            <person name="Cheng W."/>
            <person name="Wang J."/>
            <person name="Ma M."/>
            <person name="Hu H."/>
            <person name="Song Z."/>
            <person name="Ma H."/>
            <person name="Fan Y."/>
            <person name="Du C."/>
            <person name="Xu J."/>
        </authorList>
    </citation>
    <scope>NUCLEOTIDE SEQUENCE</scope>
    <source>
        <strain evidence="2">CZ1</strain>
    </source>
</reference>
<organism evidence="2">
    <name type="scientific">Leptolyngbya boryana CZ1</name>
    <dbReference type="NCBI Taxonomy" id="3060204"/>
    <lineage>
        <taxon>Bacteria</taxon>
        <taxon>Bacillati</taxon>
        <taxon>Cyanobacteriota</taxon>
        <taxon>Cyanophyceae</taxon>
        <taxon>Leptolyngbyales</taxon>
        <taxon>Leptolyngbyaceae</taxon>
        <taxon>Leptolyngbya group</taxon>
        <taxon>Leptolyngbya</taxon>
    </lineage>
</organism>
<dbReference type="AlphaFoldDB" id="A0AA97ANY2"/>
<feature type="compositionally biased region" description="Acidic residues" evidence="1">
    <location>
        <begin position="16"/>
        <end position="28"/>
    </location>
</feature>
<sequence length="186" mass="21115">MLELEKPNLHEKETLVLEEDPAEFETEPEPSQVPISNLSSNPLPDLAVSTRYSEEPIALLSQLPPARLLQELLGRVLCEGIDGCTLSDKQDMGAFFGAKMEFYRLLIEGCSSSQIPSFIRRIERINPPSPKLVTQVREVEIERLYQRDRVLLRLRLMPTEMGEQANPTSITWSRFEIPSTPTGHEL</sequence>